<evidence type="ECO:0000313" key="1">
    <source>
        <dbReference type="EMBL" id="SCL12771.1"/>
    </source>
</evidence>
<accession>A0A1C6R701</accession>
<reference evidence="1 3" key="1">
    <citation type="submission" date="2016-06" db="EMBL/GenBank/DDBJ databases">
        <authorList>
            <person name="Kjaerup R.B."/>
            <person name="Dalgaard T.S."/>
            <person name="Juul-Madsen H.R."/>
        </authorList>
    </citation>
    <scope>NUCLEOTIDE SEQUENCE [LARGE SCALE GENOMIC DNA]</scope>
    <source>
        <strain evidence="1 3">DSM 43818</strain>
    </source>
</reference>
<sequence>MEHRRLRRYCDQVADDIGVVQVAGAEVVRVLLGLLDGDSDLAARVAQELARSGGNRRR</sequence>
<gene>
    <name evidence="1" type="ORF">GA0070616_0002</name>
    <name evidence="2" type="ORF">GA0070616_0023</name>
</gene>
<name>A0A1C6R701_9ACTN</name>
<dbReference type="EMBL" id="FMHT01000001">
    <property type="protein sequence ID" value="SCL12799.1"/>
    <property type="molecule type" value="Genomic_DNA"/>
</dbReference>
<dbReference type="Proteomes" id="UP000199699">
    <property type="component" value="Unassembled WGS sequence"/>
</dbReference>
<evidence type="ECO:0000313" key="2">
    <source>
        <dbReference type="EMBL" id="SCL12799.1"/>
    </source>
</evidence>
<organism evidence="1 3">
    <name type="scientific">Micromonospora nigra</name>
    <dbReference type="NCBI Taxonomy" id="145857"/>
    <lineage>
        <taxon>Bacteria</taxon>
        <taxon>Bacillati</taxon>
        <taxon>Actinomycetota</taxon>
        <taxon>Actinomycetes</taxon>
        <taxon>Micromonosporales</taxon>
        <taxon>Micromonosporaceae</taxon>
        <taxon>Micromonospora</taxon>
    </lineage>
</organism>
<protein>
    <submittedName>
        <fullName evidence="1">Uncharacterized protein</fullName>
    </submittedName>
</protein>
<dbReference type="EMBL" id="FMHT01000001">
    <property type="protein sequence ID" value="SCL12771.1"/>
    <property type="molecule type" value="Genomic_DNA"/>
</dbReference>
<evidence type="ECO:0000313" key="3">
    <source>
        <dbReference type="Proteomes" id="UP000199699"/>
    </source>
</evidence>
<keyword evidence="3" id="KW-1185">Reference proteome</keyword>
<proteinExistence type="predicted"/>
<dbReference type="AlphaFoldDB" id="A0A1C6R701"/>